<dbReference type="Pfam" id="PF02811">
    <property type="entry name" value="PHP"/>
    <property type="match status" value="1"/>
</dbReference>
<comment type="caution">
    <text evidence="8">The sequence shown here is derived from an EMBL/GenBank/DDBJ whole genome shotgun (WGS) entry which is preliminary data.</text>
</comment>
<accession>A0A164QR32</accession>
<dbReference type="Pfam" id="PF17657">
    <property type="entry name" value="DNA_pol3_finger"/>
    <property type="match status" value="2"/>
</dbReference>
<dbReference type="Gene3D" id="3.20.20.140">
    <property type="entry name" value="Metal-dependent hydrolases"/>
    <property type="match status" value="1"/>
</dbReference>
<dbReference type="PANTHER" id="PTHR32294:SF0">
    <property type="entry name" value="DNA POLYMERASE III SUBUNIT ALPHA"/>
    <property type="match status" value="1"/>
</dbReference>
<evidence type="ECO:0000256" key="6">
    <source>
        <dbReference type="ARBA" id="ARBA00049244"/>
    </source>
</evidence>
<keyword evidence="4" id="KW-0235">DNA replication</keyword>
<dbReference type="InterPro" id="IPR011708">
    <property type="entry name" value="DNA_pol3_alpha_NTPase_dom"/>
</dbReference>
<evidence type="ECO:0000313" key="9">
    <source>
        <dbReference type="Proteomes" id="UP000076482"/>
    </source>
</evidence>
<dbReference type="InterPro" id="IPR004013">
    <property type="entry name" value="PHP_dom"/>
</dbReference>
<evidence type="ECO:0000259" key="7">
    <source>
        <dbReference type="SMART" id="SM00481"/>
    </source>
</evidence>
<name>A0A164QR32_BACCE</name>
<evidence type="ECO:0000256" key="5">
    <source>
        <dbReference type="ARBA" id="ARBA00022932"/>
    </source>
</evidence>
<dbReference type="GO" id="GO:0006260">
    <property type="term" value="P:DNA replication"/>
    <property type="evidence" value="ECO:0007669"/>
    <property type="project" value="UniProtKB-KW"/>
</dbReference>
<sequence length="1170" mass="133917">MFINLDVHSCYSSNRNSIVKLEDVFEVAKKNGMPALGITEIESTYSLMDVISLGVKYGVKPIISVVFPITTNDIKYHVRIYPTNNEGIKELWLCNNHANLSKNGLSIEVLATFNNVMVVVDLEDAFKNDKKDGIEDVIKSWDAQNNVYFGLKCGSRQSVIENNAFVRSSTNLNKLVLTDITRIKEKQYESQQKWVDITKSTDFSEKEVYFENVDGVKKQFSNEEIQANLAFADKVELSVTKGTNGKGKGLFPKYKVSDTLTIPKSLWSMLDVDPDYVKPTEEEELRGISYMVGLAYEGLFAKFDGSPLFEAAFQRLKMEMGQIVQKRDYDMFLSVGDFCDFLRRENIPRGDGRGSVVGVMLAYCLGITNVNPLPHGLLFERFANRYRADKADIDLDISAIHKHKVYQYAQKKYGTKCVAKTMTHGSYGWNNAVRDIGNGLGIAKYKWKKLEKGYDKETKILDPKVRKVIKDHPELKKVVVIALDLVHLPPFTSFHPSAVIITEEAIANNFPVVYKKDGDNGLIYGIQLNDNNKQLEEMGLSKIDFLSINNVDVKDKVMKTVGINVIPMNDEMTMEEFRKGNTVATFQLDSIGARNAIREVKPKDIDEIALAISINRPGAISYLSYVARKKNRGEEIEADMKYIAEHSLLQGVLQPTEGKLLSIKQVEKVVSIWTGCSIEDAALWVNKGGVAEMVADLEKGQEIAISKGRKWFYSKAKEQGRDEAETKMVYEMVHYYSKYEVIRSVQEVKEVLKETFGVPVYQEQVMKLVQVWANYNLSEADVMRRVISKKQSEEMENQQQIFIEKSIEAGRDEKESNMLFDMIARFANYGFNKSHAVAYALQGYKMMYLKTHYPQIFMSETMNMIEKDKKDKIELYLLDMKKYGLMKPDINTSSRNFIVEGESIQFGLRLIKYVGSVEIEAIEIERNKGEFKSFKDAYGRLKGMVKKAAFASLIKSGAFDGFGERIQLLELLENQGEADFELEEVSFKMLQGYKKDVSAFSVPIMEYKKMEKESKFFSDIVDPVQVNEDVINYLRSLHTDKKFGRVMRVKEHQTKKKEQMAFTTMVVEKEWLNMSVFPDVWSKNHLNKWQVGLCVIKENKKGSVLQEWKAIDGACVLHVNKEVYESYSEFKEGNNVWYLLYVDGHYKSVTSSDYERVRMVASKERKIRFC</sequence>
<proteinExistence type="predicted"/>
<evidence type="ECO:0000256" key="2">
    <source>
        <dbReference type="ARBA" id="ARBA00022679"/>
    </source>
</evidence>
<dbReference type="Gene3D" id="1.10.150.870">
    <property type="match status" value="1"/>
</dbReference>
<dbReference type="SUPFAM" id="SSF89550">
    <property type="entry name" value="PHP domain-like"/>
    <property type="match status" value="1"/>
</dbReference>
<keyword evidence="5" id="KW-0239">DNA-directed DNA polymerase</keyword>
<keyword evidence="2" id="KW-0808">Transferase</keyword>
<comment type="catalytic activity">
    <reaction evidence="6">
        <text>DNA(n) + a 2'-deoxyribonucleoside 5'-triphosphate = DNA(n+1) + diphosphate</text>
        <dbReference type="Rhea" id="RHEA:22508"/>
        <dbReference type="Rhea" id="RHEA-COMP:17339"/>
        <dbReference type="Rhea" id="RHEA-COMP:17340"/>
        <dbReference type="ChEBI" id="CHEBI:33019"/>
        <dbReference type="ChEBI" id="CHEBI:61560"/>
        <dbReference type="ChEBI" id="CHEBI:173112"/>
        <dbReference type="EC" id="2.7.7.7"/>
    </reaction>
</comment>
<reference evidence="8 9" key="1">
    <citation type="submission" date="2015-09" db="EMBL/GenBank/DDBJ databases">
        <title>Bacillus cereus food isolates.</title>
        <authorList>
            <person name="Boekhorst J."/>
        </authorList>
    </citation>
    <scope>NUCLEOTIDE SEQUENCE [LARGE SCALE GENOMIC DNA]</scope>
    <source>
        <strain evidence="8 9">B4088</strain>
    </source>
</reference>
<dbReference type="Pfam" id="PF14579">
    <property type="entry name" value="HHH_6"/>
    <property type="match status" value="1"/>
</dbReference>
<dbReference type="InterPro" id="IPR004805">
    <property type="entry name" value="DnaE2/DnaE/PolC"/>
</dbReference>
<dbReference type="RefSeq" id="WP_063259743.1">
    <property type="nucleotide sequence ID" value="NZ_LJKE01000015.1"/>
</dbReference>
<dbReference type="GO" id="GO:0008408">
    <property type="term" value="F:3'-5' exonuclease activity"/>
    <property type="evidence" value="ECO:0007669"/>
    <property type="project" value="InterPro"/>
</dbReference>
<feature type="domain" description="Polymerase/histidinol phosphatase N-terminal" evidence="7">
    <location>
        <begin position="3"/>
        <end position="67"/>
    </location>
</feature>
<dbReference type="InterPro" id="IPR029460">
    <property type="entry name" value="DNAPol_HHH"/>
</dbReference>
<dbReference type="PANTHER" id="PTHR32294">
    <property type="entry name" value="DNA POLYMERASE III SUBUNIT ALPHA"/>
    <property type="match status" value="1"/>
</dbReference>
<keyword evidence="3" id="KW-0548">Nucleotidyltransferase</keyword>
<evidence type="ECO:0000256" key="1">
    <source>
        <dbReference type="ARBA" id="ARBA00012417"/>
    </source>
</evidence>
<dbReference type="Proteomes" id="UP000076482">
    <property type="component" value="Unassembled WGS sequence"/>
</dbReference>
<organism evidence="8 9">
    <name type="scientific">Bacillus cereus</name>
    <dbReference type="NCBI Taxonomy" id="1396"/>
    <lineage>
        <taxon>Bacteria</taxon>
        <taxon>Bacillati</taxon>
        <taxon>Bacillota</taxon>
        <taxon>Bacilli</taxon>
        <taxon>Bacillales</taxon>
        <taxon>Bacillaceae</taxon>
        <taxon>Bacillus</taxon>
        <taxon>Bacillus cereus group</taxon>
    </lineage>
</organism>
<dbReference type="InterPro" id="IPR016195">
    <property type="entry name" value="Pol/histidinol_Pase-like"/>
</dbReference>
<protein>
    <recommendedName>
        <fullName evidence="1">DNA-directed DNA polymerase</fullName>
        <ecNumber evidence="1">2.7.7.7</ecNumber>
    </recommendedName>
</protein>
<dbReference type="SMART" id="SM00481">
    <property type="entry name" value="POLIIIAc"/>
    <property type="match status" value="1"/>
</dbReference>
<dbReference type="GO" id="GO:0003887">
    <property type="term" value="F:DNA-directed DNA polymerase activity"/>
    <property type="evidence" value="ECO:0007669"/>
    <property type="project" value="UniProtKB-KW"/>
</dbReference>
<evidence type="ECO:0000256" key="3">
    <source>
        <dbReference type="ARBA" id="ARBA00022695"/>
    </source>
</evidence>
<dbReference type="InterPro" id="IPR040982">
    <property type="entry name" value="DNA_pol3_finger"/>
</dbReference>
<dbReference type="EC" id="2.7.7.7" evidence="1"/>
<dbReference type="InterPro" id="IPR003141">
    <property type="entry name" value="Pol/His_phosphatase_N"/>
</dbReference>
<dbReference type="PATRIC" id="fig|1396.535.peg.4273"/>
<dbReference type="Pfam" id="PF07733">
    <property type="entry name" value="DNA_pol3_alpha"/>
    <property type="match status" value="1"/>
</dbReference>
<dbReference type="EMBL" id="LJKE01000015">
    <property type="protein sequence ID" value="KZD72060.1"/>
    <property type="molecule type" value="Genomic_DNA"/>
</dbReference>
<evidence type="ECO:0000256" key="4">
    <source>
        <dbReference type="ARBA" id="ARBA00022705"/>
    </source>
</evidence>
<dbReference type="AlphaFoldDB" id="A0A164QR32"/>
<evidence type="ECO:0000313" key="8">
    <source>
        <dbReference type="EMBL" id="KZD72060.1"/>
    </source>
</evidence>
<gene>
    <name evidence="8" type="ORF">B4088_0521</name>
</gene>